<accession>A0A097IFG2</accession>
<dbReference type="Proteomes" id="UP000029914">
    <property type="component" value="Chromosome"/>
</dbReference>
<dbReference type="STRING" id="558173.CDOO_05970"/>
<dbReference type="OrthoDB" id="4775022at2"/>
<dbReference type="AlphaFoldDB" id="A0A097IFG2"/>
<evidence type="ECO:0000313" key="3">
    <source>
        <dbReference type="Proteomes" id="UP000029914"/>
    </source>
</evidence>
<feature type="transmembrane region" description="Helical" evidence="1">
    <location>
        <begin position="21"/>
        <end position="39"/>
    </location>
</feature>
<keyword evidence="1" id="KW-0472">Membrane</keyword>
<evidence type="ECO:0008006" key="4">
    <source>
        <dbReference type="Google" id="ProtNLM"/>
    </source>
</evidence>
<dbReference type="eggNOG" id="ENOG5032DKN">
    <property type="taxonomic scope" value="Bacteria"/>
</dbReference>
<feature type="transmembrane region" description="Helical" evidence="1">
    <location>
        <begin position="45"/>
        <end position="67"/>
    </location>
</feature>
<dbReference type="RefSeq" id="WP_018022182.1">
    <property type="nucleotide sequence ID" value="NZ_AQUX01000006.1"/>
</dbReference>
<name>A0A097IFG2_9CORY</name>
<sequence length="139" mass="15122">MTSEYSEYEDHTRPLNRALKYGTGALAVITVVSLALWGWQRELPGIWGVLLGAAVGGSFVLLTVLSVRLTAHSDPTTSMAVILGSWLVKIVVFIIVFFLLDGLTFYDRTAFVVTVILALVTVLATEVWGIVTTNVTFTS</sequence>
<feature type="transmembrane region" description="Helical" evidence="1">
    <location>
        <begin position="111"/>
        <end position="131"/>
    </location>
</feature>
<keyword evidence="3" id="KW-1185">Reference proteome</keyword>
<protein>
    <recommendedName>
        <fullName evidence="4">ATP synthase</fullName>
    </recommendedName>
</protein>
<dbReference type="EMBL" id="CP006764">
    <property type="protein sequence ID" value="AIT60850.1"/>
    <property type="molecule type" value="Genomic_DNA"/>
</dbReference>
<dbReference type="KEGG" id="cdo:CDOO_05970"/>
<proteinExistence type="predicted"/>
<gene>
    <name evidence="2" type="ORF">CDOO_05970</name>
</gene>
<evidence type="ECO:0000313" key="2">
    <source>
        <dbReference type="EMBL" id="AIT60850.1"/>
    </source>
</evidence>
<feature type="transmembrane region" description="Helical" evidence="1">
    <location>
        <begin position="79"/>
        <end position="99"/>
    </location>
</feature>
<reference evidence="2 3" key="1">
    <citation type="submission" date="2013-09" db="EMBL/GenBank/DDBJ databases">
        <title>Complete genome sequence of Corynebacterium doosanense CAU 212(T) (=DSM 45436(T)), isolated from activated sludge.</title>
        <authorList>
            <person name="Schaffert L."/>
            <person name="Albersmeier A."/>
            <person name="Kalinowski J."/>
            <person name="Ruckert C."/>
        </authorList>
    </citation>
    <scope>NUCLEOTIDE SEQUENCE [LARGE SCALE GENOMIC DNA]</scope>
    <source>
        <strain evidence="2 3">CAU 212</strain>
    </source>
</reference>
<evidence type="ECO:0000256" key="1">
    <source>
        <dbReference type="SAM" id="Phobius"/>
    </source>
</evidence>
<organism evidence="2 3">
    <name type="scientific">Corynebacterium doosanense CAU 212 = DSM 45436</name>
    <dbReference type="NCBI Taxonomy" id="558173"/>
    <lineage>
        <taxon>Bacteria</taxon>
        <taxon>Bacillati</taxon>
        <taxon>Actinomycetota</taxon>
        <taxon>Actinomycetes</taxon>
        <taxon>Mycobacteriales</taxon>
        <taxon>Corynebacteriaceae</taxon>
        <taxon>Corynebacterium</taxon>
    </lineage>
</organism>
<keyword evidence="1" id="KW-0812">Transmembrane</keyword>
<keyword evidence="1" id="KW-1133">Transmembrane helix</keyword>
<dbReference type="HOGENOM" id="CLU_129260_1_0_11"/>